<dbReference type="RefSeq" id="WP_017474382.1">
    <property type="nucleotide sequence ID" value="NZ_CP014794.1"/>
</dbReference>
<evidence type="ECO:0000313" key="1">
    <source>
        <dbReference type="EMBL" id="QPR74017.1"/>
    </source>
</evidence>
<sequence>MKLEEIRQRVAAATEGPWSPNSDINYDRGKARLIWGPKGPGYGSIAAVQVDYPNIPRENDCIFIANARQDIPWLISEIDRLNSGIDNVLYDLRNEDITDPNVIASIAENLAAVLNGK</sequence>
<evidence type="ECO:0008006" key="4">
    <source>
        <dbReference type="Google" id="ProtNLM"/>
    </source>
</evidence>
<dbReference type="AlphaFoldDB" id="A0AB37GWA3"/>
<gene>
    <name evidence="1" type="ORF">I6G80_07055</name>
    <name evidence="2" type="ORF">I6G80_08630</name>
</gene>
<reference evidence="2 3" key="1">
    <citation type="submission" date="2020-12" db="EMBL/GenBank/DDBJ databases">
        <title>FDA dAtabase for Regulatory Grade micrObial Sequences (FDA-ARGOS): Supporting development and validation of Infectious Disease Dx tests.</title>
        <authorList>
            <person name="Nelson B."/>
            <person name="Plummer A."/>
            <person name="Tallon L."/>
            <person name="Sadzewicz L."/>
            <person name="Zhao X."/>
            <person name="Boylan J."/>
            <person name="Ott S."/>
            <person name="Bowen H."/>
            <person name="Vavikolanu K."/>
            <person name="Mehta A."/>
            <person name="Aluvathingal J."/>
            <person name="Nadendla S."/>
            <person name="Myers T."/>
            <person name="Yan Y."/>
            <person name="Sichtig H."/>
        </authorList>
    </citation>
    <scope>NUCLEOTIDE SEQUENCE [LARGE SCALE GENOMIC DNA]</scope>
    <source>
        <strain evidence="2 3">FDAARGOS_923</strain>
    </source>
</reference>
<proteinExistence type="predicted"/>
<organism evidence="2 3">
    <name type="scientific">Bacillus licheniformis</name>
    <dbReference type="NCBI Taxonomy" id="1402"/>
    <lineage>
        <taxon>Bacteria</taxon>
        <taxon>Bacillati</taxon>
        <taxon>Bacillota</taxon>
        <taxon>Bacilli</taxon>
        <taxon>Bacillales</taxon>
        <taxon>Bacillaceae</taxon>
        <taxon>Bacillus</taxon>
    </lineage>
</organism>
<evidence type="ECO:0000313" key="2">
    <source>
        <dbReference type="EMBL" id="QPR74314.1"/>
    </source>
</evidence>
<protein>
    <recommendedName>
        <fullName evidence="4">Ead/Ea22-like family protein</fullName>
    </recommendedName>
</protein>
<dbReference type="Proteomes" id="UP000595038">
    <property type="component" value="Chromosome"/>
</dbReference>
<name>A0AB37GWA3_BACLI</name>
<dbReference type="EMBL" id="CP065647">
    <property type="protein sequence ID" value="QPR74314.1"/>
    <property type="molecule type" value="Genomic_DNA"/>
</dbReference>
<accession>A0AB37GWA3</accession>
<evidence type="ECO:0000313" key="3">
    <source>
        <dbReference type="Proteomes" id="UP000595038"/>
    </source>
</evidence>
<dbReference type="EMBL" id="CP065647">
    <property type="protein sequence ID" value="QPR74017.1"/>
    <property type="molecule type" value="Genomic_DNA"/>
</dbReference>